<dbReference type="Proteomes" id="UP000626982">
    <property type="component" value="Unassembled WGS sequence"/>
</dbReference>
<comment type="caution">
    <text evidence="2">The sequence shown here is derived from an EMBL/GenBank/DDBJ whole genome shotgun (WGS) entry which is preliminary data.</text>
</comment>
<organism evidence="2 3">
    <name type="scientific">Agrococcus terreus</name>
    <dbReference type="NCBI Taxonomy" id="574649"/>
    <lineage>
        <taxon>Bacteria</taxon>
        <taxon>Bacillati</taxon>
        <taxon>Actinomycetota</taxon>
        <taxon>Actinomycetes</taxon>
        <taxon>Micrococcales</taxon>
        <taxon>Microbacteriaceae</taxon>
        <taxon>Agrococcus</taxon>
    </lineage>
</organism>
<dbReference type="EMBL" id="BMLM01000001">
    <property type="protein sequence ID" value="GGN77933.1"/>
    <property type="molecule type" value="Genomic_DNA"/>
</dbReference>
<keyword evidence="3" id="KW-1185">Reference proteome</keyword>
<evidence type="ECO:0000313" key="3">
    <source>
        <dbReference type="Proteomes" id="UP000626982"/>
    </source>
</evidence>
<accession>A0ABQ2KB19</accession>
<evidence type="ECO:0000256" key="1">
    <source>
        <dbReference type="SAM" id="MobiDB-lite"/>
    </source>
</evidence>
<gene>
    <name evidence="2" type="ORF">GCM10010968_03120</name>
</gene>
<feature type="region of interest" description="Disordered" evidence="1">
    <location>
        <begin position="128"/>
        <end position="168"/>
    </location>
</feature>
<evidence type="ECO:0000313" key="2">
    <source>
        <dbReference type="EMBL" id="GGN77933.1"/>
    </source>
</evidence>
<protein>
    <recommendedName>
        <fullName evidence="4">Zinc ribbon domain-containing protein</fullName>
    </recommendedName>
</protein>
<name>A0ABQ2KB19_9MICO</name>
<reference evidence="3" key="1">
    <citation type="journal article" date="2019" name="Int. J. Syst. Evol. Microbiol.">
        <title>The Global Catalogue of Microorganisms (GCM) 10K type strain sequencing project: providing services to taxonomists for standard genome sequencing and annotation.</title>
        <authorList>
            <consortium name="The Broad Institute Genomics Platform"/>
            <consortium name="The Broad Institute Genome Sequencing Center for Infectious Disease"/>
            <person name="Wu L."/>
            <person name="Ma J."/>
        </authorList>
    </citation>
    <scope>NUCLEOTIDE SEQUENCE [LARGE SCALE GENOMIC DNA]</scope>
    <source>
        <strain evidence="3">CGMCC 1.6960</strain>
    </source>
</reference>
<dbReference type="RefSeq" id="WP_188715322.1">
    <property type="nucleotide sequence ID" value="NZ_BAABBD010000001.1"/>
</dbReference>
<proteinExistence type="predicted"/>
<sequence length="199" mass="21369">MPDLANGKYVSQSDAIRQWWPAAREVLLETAREYGAWITEEDLGARIQAATGISTKQPAEEWVGSVLTRVATDAAGRGEPRIASLCVRADLSVGDHAGAVPGTTVQSREQRAAEDRFDCYRLYGAELPENGGRPQLTPRTSARPVTRAPRSTTPRAPRTPKSTKPAPAAMREVTCTSCFMVVPEAAECRECGASLASAV</sequence>
<feature type="compositionally biased region" description="Low complexity" evidence="1">
    <location>
        <begin position="143"/>
        <end position="165"/>
    </location>
</feature>
<evidence type="ECO:0008006" key="4">
    <source>
        <dbReference type="Google" id="ProtNLM"/>
    </source>
</evidence>